<name>A0AA36J004_9DINO</name>
<evidence type="ECO:0000313" key="1">
    <source>
        <dbReference type="EMBL" id="CAJ1396013.1"/>
    </source>
</evidence>
<protein>
    <submittedName>
        <fullName evidence="1">Uncharacterized protein</fullName>
    </submittedName>
</protein>
<sequence>MAMRWLMMLPFTAGLPVGPLPMPMVQQIRFKQSPYFFVPAQLLLNASFRNSWQCEEQPEPFFCDVGLGFSAGRGWRCDGRSFDHTMDADTEGIFFDRDLQCNGTVSWEAALPSNGLHFVEIFLDVLPEQYSQGGCWLNSYQMTVSNPRAQQRLRFRGLFQVLVADRRVMLSGTSLACGRLLALAVTKVNPWVANIKCWDFKQYEYHSCCTVHDASQSFDCFDRLNTFERCCRTPTADLASAVSSLFGARPTEARSHCVFPHCQRRCLGAGRGFYAEPRWVAAAPYPKPLRCENMSLYPLTYSVPGELVVECLPVKSHDFALAWPGDTTTYVFSQLDDAVAISEYFRMYQEAMFAVTTRKSGNDAGRHVEILASGCVPVMPDVGETFNHSLAHHNKELLAKVLRLPGLGVGILDVENFDGEAYLQLAQDLLLWTRHRLTTAAMAEYFLSVLGYNSSSEREHLQFLFLVPEQQSHMPVSSFMLLHGLREILGPERLVDYPLKQSVYEPAPGRLAGASRGPRHPFMLARWRLPWVSLNREKRQLEKQLSEQYFSHVVYAFLQPSDLDAAVLRFVPKERLIGVKGYDHMPTQLLSWARRMGTMFGYNLEDSCEAGPDSDPFAT</sequence>
<dbReference type="Proteomes" id="UP001178507">
    <property type="component" value="Unassembled WGS sequence"/>
</dbReference>
<reference evidence="1" key="1">
    <citation type="submission" date="2023-08" db="EMBL/GenBank/DDBJ databases">
        <authorList>
            <person name="Chen Y."/>
            <person name="Shah S."/>
            <person name="Dougan E. K."/>
            <person name="Thang M."/>
            <person name="Chan C."/>
        </authorList>
    </citation>
    <scope>NUCLEOTIDE SEQUENCE</scope>
</reference>
<proteinExistence type="predicted"/>
<evidence type="ECO:0000313" key="2">
    <source>
        <dbReference type="Proteomes" id="UP001178507"/>
    </source>
</evidence>
<dbReference type="AlphaFoldDB" id="A0AA36J004"/>
<accession>A0AA36J004</accession>
<comment type="caution">
    <text evidence="1">The sequence shown here is derived from an EMBL/GenBank/DDBJ whole genome shotgun (WGS) entry which is preliminary data.</text>
</comment>
<dbReference type="EMBL" id="CAUJNA010003216">
    <property type="protein sequence ID" value="CAJ1396013.1"/>
    <property type="molecule type" value="Genomic_DNA"/>
</dbReference>
<gene>
    <name evidence="1" type="ORF">EVOR1521_LOCUS20304</name>
</gene>
<keyword evidence="2" id="KW-1185">Reference proteome</keyword>
<organism evidence="1 2">
    <name type="scientific">Effrenium voratum</name>
    <dbReference type="NCBI Taxonomy" id="2562239"/>
    <lineage>
        <taxon>Eukaryota</taxon>
        <taxon>Sar</taxon>
        <taxon>Alveolata</taxon>
        <taxon>Dinophyceae</taxon>
        <taxon>Suessiales</taxon>
        <taxon>Symbiodiniaceae</taxon>
        <taxon>Effrenium</taxon>
    </lineage>
</organism>